<proteinExistence type="predicted"/>
<organism evidence="1 2">
    <name type="scientific">Perkinsus chesapeaki</name>
    <name type="common">Clam parasite</name>
    <name type="synonym">Perkinsus andrewsi</name>
    <dbReference type="NCBI Taxonomy" id="330153"/>
    <lineage>
        <taxon>Eukaryota</taxon>
        <taxon>Sar</taxon>
        <taxon>Alveolata</taxon>
        <taxon>Perkinsozoa</taxon>
        <taxon>Perkinsea</taxon>
        <taxon>Perkinsida</taxon>
        <taxon>Perkinsidae</taxon>
        <taxon>Perkinsus</taxon>
    </lineage>
</organism>
<reference evidence="1 2" key="1">
    <citation type="submission" date="2020-04" db="EMBL/GenBank/DDBJ databases">
        <title>Perkinsus chesapeaki whole genome sequence.</title>
        <authorList>
            <person name="Bogema D.R."/>
        </authorList>
    </citation>
    <scope>NUCLEOTIDE SEQUENCE [LARGE SCALE GENOMIC DNA]</scope>
    <source>
        <strain evidence="1">ATCC PRA-425</strain>
    </source>
</reference>
<dbReference type="Proteomes" id="UP000591131">
    <property type="component" value="Unassembled WGS sequence"/>
</dbReference>
<evidence type="ECO:0000313" key="1">
    <source>
        <dbReference type="EMBL" id="KAF4660490.1"/>
    </source>
</evidence>
<dbReference type="AlphaFoldDB" id="A0A7J6LN84"/>
<comment type="caution">
    <text evidence="1">The sequence shown here is derived from an EMBL/GenBank/DDBJ whole genome shotgun (WGS) entry which is preliminary data.</text>
</comment>
<sequence>MDVGVRSTFSHWPEEDIDGFARLQVAAASTYCDTTADLSSRLLSISATVSEVFPSPGVSRNCSDQVRNDPPIDEIQSDVDDAYRMLASALDGFSDSVQFHSSPAPLVSQSPSNSLCNKRFSDDDEELMDMILREADV</sequence>
<accession>A0A7J6LN84</accession>
<evidence type="ECO:0000313" key="2">
    <source>
        <dbReference type="Proteomes" id="UP000591131"/>
    </source>
</evidence>
<name>A0A7J6LN84_PERCH</name>
<keyword evidence="2" id="KW-1185">Reference proteome</keyword>
<gene>
    <name evidence="1" type="ORF">FOL47_007154</name>
</gene>
<protein>
    <submittedName>
        <fullName evidence="1">Uncharacterized protein</fullName>
    </submittedName>
</protein>
<dbReference type="EMBL" id="JAAPAO010000411">
    <property type="protein sequence ID" value="KAF4660490.1"/>
    <property type="molecule type" value="Genomic_DNA"/>
</dbReference>